<evidence type="ECO:0000256" key="2">
    <source>
        <dbReference type="ARBA" id="ARBA00022491"/>
    </source>
</evidence>
<dbReference type="InterPro" id="IPR012677">
    <property type="entry name" value="Nucleotide-bd_a/b_plait_sf"/>
</dbReference>
<feature type="region of interest" description="Disordered" evidence="13">
    <location>
        <begin position="910"/>
        <end position="931"/>
    </location>
</feature>
<dbReference type="GO" id="GO:0051254">
    <property type="term" value="P:positive regulation of RNA metabolic process"/>
    <property type="evidence" value="ECO:0007669"/>
    <property type="project" value="UniProtKB-ARBA"/>
</dbReference>
<dbReference type="GO" id="GO:0010557">
    <property type="term" value="P:positive regulation of macromolecule biosynthetic process"/>
    <property type="evidence" value="ECO:0007669"/>
    <property type="project" value="UniProtKB-ARBA"/>
</dbReference>
<feature type="region of interest" description="Disordered" evidence="13">
    <location>
        <begin position="1142"/>
        <end position="1176"/>
    </location>
</feature>
<evidence type="ECO:0000256" key="12">
    <source>
        <dbReference type="PROSITE-ProRule" id="PRU00176"/>
    </source>
</evidence>
<feature type="compositionally biased region" description="Polar residues" evidence="13">
    <location>
        <begin position="297"/>
        <end position="338"/>
    </location>
</feature>
<name>A0A7U3Q1B1_EPIFF</name>
<organism evidence="16 17">
    <name type="scientific">Epichloe festucae (strain Fl1)</name>
    <dbReference type="NCBI Taxonomy" id="877507"/>
    <lineage>
        <taxon>Eukaryota</taxon>
        <taxon>Fungi</taxon>
        <taxon>Dikarya</taxon>
        <taxon>Ascomycota</taxon>
        <taxon>Pezizomycotina</taxon>
        <taxon>Sordariomycetes</taxon>
        <taxon>Hypocreomycetidae</taxon>
        <taxon>Hypocreales</taxon>
        <taxon>Clavicipitaceae</taxon>
        <taxon>Epichloe</taxon>
    </lineage>
</organism>
<dbReference type="GO" id="GO:0061630">
    <property type="term" value="F:ubiquitin protein ligase activity"/>
    <property type="evidence" value="ECO:0007669"/>
    <property type="project" value="UniProtKB-ARBA"/>
</dbReference>
<dbReference type="InterPro" id="IPR039780">
    <property type="entry name" value="Mot2"/>
</dbReference>
<dbReference type="InterPro" id="IPR001841">
    <property type="entry name" value="Znf_RING"/>
</dbReference>
<keyword evidence="17" id="KW-1185">Reference proteome</keyword>
<dbReference type="GO" id="GO:0008270">
    <property type="term" value="F:zinc ion binding"/>
    <property type="evidence" value="ECO:0007669"/>
    <property type="project" value="UniProtKB-KW"/>
</dbReference>
<dbReference type="PANTHER" id="PTHR12603:SF0">
    <property type="entry name" value="CCR4-NOT TRANSCRIPTION COMPLEX SUBUNIT 4"/>
    <property type="match status" value="1"/>
</dbReference>
<dbReference type="PROSITE" id="PS50089">
    <property type="entry name" value="ZF_RING_2"/>
    <property type="match status" value="1"/>
</dbReference>
<feature type="region of interest" description="Disordered" evidence="13">
    <location>
        <begin position="403"/>
        <end position="500"/>
    </location>
</feature>
<feature type="compositionally biased region" description="Low complexity" evidence="13">
    <location>
        <begin position="671"/>
        <end position="682"/>
    </location>
</feature>
<feature type="compositionally biased region" description="Basic and acidic residues" evidence="13">
    <location>
        <begin position="417"/>
        <end position="426"/>
    </location>
</feature>
<evidence type="ECO:0000256" key="13">
    <source>
        <dbReference type="SAM" id="MobiDB-lite"/>
    </source>
</evidence>
<dbReference type="Pfam" id="PF14570">
    <property type="entry name" value="zf-RING_4"/>
    <property type="match status" value="1"/>
</dbReference>
<dbReference type="Pfam" id="PF00076">
    <property type="entry name" value="RRM_1"/>
    <property type="match status" value="1"/>
</dbReference>
<dbReference type="Gene3D" id="3.30.40.10">
    <property type="entry name" value="Zinc/RING finger domain, C3HC4 (zinc finger)"/>
    <property type="match status" value="1"/>
</dbReference>
<dbReference type="CDD" id="cd16618">
    <property type="entry name" value="mRING-HC-C4C4_CNOT4"/>
    <property type="match status" value="1"/>
</dbReference>
<evidence type="ECO:0000313" key="17">
    <source>
        <dbReference type="Proteomes" id="UP000594364"/>
    </source>
</evidence>
<evidence type="ECO:0000259" key="14">
    <source>
        <dbReference type="PROSITE" id="PS50089"/>
    </source>
</evidence>
<dbReference type="InterPro" id="IPR039515">
    <property type="entry name" value="NOT4_mRING-HC-C4C4"/>
</dbReference>
<keyword evidence="6 12" id="KW-0694">RNA-binding</keyword>
<evidence type="ECO:0000256" key="1">
    <source>
        <dbReference type="ARBA" id="ARBA00004123"/>
    </source>
</evidence>
<sequence>MAPQDSFIEEEEDVCPLCIEEFDLSDRNFRPCPCGYQVCQFCFNNIKNNMNGLCPACRRPYDEKTIEWKVVTQEEVAEFRANIQKNQKKRAQEQRHKEVQKREAEKENRKNLVGVRVVQKNLVYITGLAPTVREDELLRTLRKPEFFGQYGNIQKISISNRKSPDGQHHSLGIYVTFEKPEEATKCIQAVHGSQNGDRFLKAQHGTTKYCSAWLKNEKCNNPGCMFLHEQGDEEDSYTRQDLSSMNSIHTQRPLPGGGGSSSRTVSRQQGPQPTPPPPPPAAQTMVRTASKEGSDNGVDSSALPSSANWARNPQTSRRGSYATSGAASSPAISMSQPARNENALEAVEDIDVFISAPTAASKGKQQHQSTAVASSVRRKSERDRGILALLKALDACKLPAFNAVKDDDANPPMFDTRGGEKRRAMREDEESRLDQDDQTEARAPPSDGEPEAGGSLALGGEPEDREVAADGHGFDQRQSGTQPPIQRGSTDGLYGLGTAGSGFSQAPAGLGRSMTPQQLAVLRTQSGFGDQMLPGISAQSMFQSPGHNRQSSRFSFANDTNNATNNIKLAANPRIMAQQSSMMPSSFQSQTGNQFYGTSMPGPPPGLKSSGTPPSMFGQGFGAGSGFGGAPKDSSNDLLQTLIGRNRGGSTQPPDMGKREYMISSFSNQYPPSSTSTPAPASGLLASLYGNPSGAFQDFGSKQKRKSKKHRHANTSSSGGSGLVDLADPSILQARMQHQSQGNAGVAGQGLFGGGQSQGAGTAGTSWEGQVRQASSSSTKHYYTYTPTCTLTARTLMHASGEGSIFGQNIATLSILSNFAAPFIVPLWKTMMEADELPSLDEATHSVDALVSDEPQVVSAPGFGSEMNIGRSVPPWFSLPQSVANSLVNSPLSSMASPVLSQHRQPHIIPALPRVPPPPGLERGTVTPEQTPRKVIAPSSEFGRTNKTAAAEAAGSTHVPPQRPLVREQSVANLQDEDFPALGSHQPGKTRTASLVMPIVPTPKSTPAPKKGNDRVVDKKAQGVDNTPSSPATVLTKQADVSVRSKAVASKETLSNEKNALPAESSSSFPALPALTTGSPSPAPRNALRTLRVMSTPKTTEAPAFPSPMQIAANKTFSISHGPDTPLSEMVSDTASIISASVSASRAGSPPPSRVGCAAVRNTTKSQQRKQRKDALKQETKIIAEALKADSEEHAPVIGRKKKQKKEKPAASQSKTSDPAAPDLAMAQPEAANTVAECEEVEPKSKATKDKKASKSKGKEKERERERENDKYKDRPTSMPAPAAAPQPAEAPTTVPIEPIESADPSERQQFGPASVFAEIRNSLWASALDKLQILKPVSSTSSRPEQGHTANGATQSGYCKDCACKCGEIQDEDLIALRAGKPVRKQFHVDGSRMLITPNGDCIRGLTLEEEDAFLELQSAIAATAENPGAFVAPRHQPGSGAFSLIKGRAVPNGRPNIFPATAQPHSQDPIGKLQREDALSYINQYVLPRLNLDAANMGFPKGASPLRDAAAASLNALAPYFYGPDAAAGVGIYSAPDGARAMQDFSSSGGAPAADVSKIGPANGLGGISLMSVEDAEARLAASRKETEKLEKGLNAVIKRNRRLVLGGGN</sequence>
<dbReference type="InterPro" id="IPR034261">
    <property type="entry name" value="CNOT4_RRM"/>
</dbReference>
<dbReference type="InterPro" id="IPR000504">
    <property type="entry name" value="RRM_dom"/>
</dbReference>
<dbReference type="InterPro" id="IPR035979">
    <property type="entry name" value="RBD_domain_sf"/>
</dbReference>
<keyword evidence="8" id="KW-0175">Coiled coil</keyword>
<evidence type="ECO:0000256" key="8">
    <source>
        <dbReference type="ARBA" id="ARBA00023054"/>
    </source>
</evidence>
<reference evidence="16 17" key="1">
    <citation type="journal article" date="2018" name="PLoS Genet.">
        <title>Repeat elements organise 3D genome structure and mediate transcription in the filamentous fungus Epichloe festucae.</title>
        <authorList>
            <person name="Winter D.J."/>
            <person name="Ganley A.R.D."/>
            <person name="Young C.A."/>
            <person name="Liachko I."/>
            <person name="Schardl C.L."/>
            <person name="Dupont P.Y."/>
            <person name="Berry D."/>
            <person name="Ram A."/>
            <person name="Scott B."/>
            <person name="Cox M.P."/>
        </authorList>
    </citation>
    <scope>NUCLEOTIDE SEQUENCE [LARGE SCALE GENOMIC DNA]</scope>
    <source>
        <strain evidence="16 17">Fl1</strain>
    </source>
</reference>
<feature type="region of interest" description="Disordered" evidence="13">
    <location>
        <begin position="666"/>
        <end position="685"/>
    </location>
</feature>
<dbReference type="SMART" id="SM00361">
    <property type="entry name" value="RRM_1"/>
    <property type="match status" value="1"/>
</dbReference>
<feature type="region of interest" description="Disordered" evidence="13">
    <location>
        <begin position="696"/>
        <end position="724"/>
    </location>
</feature>
<dbReference type="CDD" id="cd12438">
    <property type="entry name" value="RRM_CNOT4"/>
    <property type="match status" value="1"/>
</dbReference>
<dbReference type="InterPro" id="IPR003954">
    <property type="entry name" value="RRM_euk-type"/>
</dbReference>
<keyword evidence="7" id="KW-0805">Transcription regulation</keyword>
<dbReference type="Gene3D" id="3.30.70.330">
    <property type="match status" value="1"/>
</dbReference>
<keyword evidence="10" id="KW-0539">Nucleus</keyword>
<dbReference type="PROSITE" id="PS50102">
    <property type="entry name" value="RRM"/>
    <property type="match status" value="1"/>
</dbReference>
<dbReference type="GO" id="GO:0016567">
    <property type="term" value="P:protein ubiquitination"/>
    <property type="evidence" value="ECO:0007669"/>
    <property type="project" value="TreeGrafter"/>
</dbReference>
<evidence type="ECO:0008006" key="18">
    <source>
        <dbReference type="Google" id="ProtNLM"/>
    </source>
</evidence>
<evidence type="ECO:0000256" key="11">
    <source>
        <dbReference type="PROSITE-ProRule" id="PRU00175"/>
    </source>
</evidence>
<dbReference type="SUPFAM" id="SSF54928">
    <property type="entry name" value="RNA-binding domain, RBD"/>
    <property type="match status" value="1"/>
</dbReference>
<evidence type="ECO:0000256" key="3">
    <source>
        <dbReference type="ARBA" id="ARBA00022723"/>
    </source>
</evidence>
<keyword evidence="3" id="KW-0479">Metal-binding</keyword>
<evidence type="ECO:0000256" key="10">
    <source>
        <dbReference type="ARBA" id="ARBA00023242"/>
    </source>
</evidence>
<dbReference type="OrthoDB" id="1923159at2759"/>
<dbReference type="EMBL" id="CP031389">
    <property type="protein sequence ID" value="QPH11017.1"/>
    <property type="molecule type" value="Genomic_DNA"/>
</dbReference>
<dbReference type="Proteomes" id="UP000594364">
    <property type="component" value="Chromosome 5"/>
</dbReference>
<feature type="compositionally biased region" description="Gly residues" evidence="13">
    <location>
        <begin position="745"/>
        <end position="762"/>
    </location>
</feature>
<feature type="region of interest" description="Disordered" evidence="13">
    <location>
        <begin position="235"/>
        <end position="338"/>
    </location>
</feature>
<feature type="region of interest" description="Disordered" evidence="13">
    <location>
        <begin position="1193"/>
        <end position="1291"/>
    </location>
</feature>
<comment type="subcellular location">
    <subcellularLocation>
        <location evidence="1">Nucleus</location>
    </subcellularLocation>
</comment>
<proteinExistence type="predicted"/>
<feature type="compositionally biased region" description="Polar residues" evidence="13">
    <location>
        <begin position="1024"/>
        <end position="1036"/>
    </location>
</feature>
<dbReference type="FunFam" id="3.30.40.10:FF:000006">
    <property type="entry name" value="CCR4-NOT transcription complex subunit 4"/>
    <property type="match status" value="1"/>
</dbReference>
<feature type="compositionally biased region" description="Basic and acidic residues" evidence="13">
    <location>
        <begin position="465"/>
        <end position="475"/>
    </location>
</feature>
<evidence type="ECO:0000256" key="5">
    <source>
        <dbReference type="ARBA" id="ARBA00022833"/>
    </source>
</evidence>
<feature type="domain" description="RRM" evidence="15">
    <location>
        <begin position="121"/>
        <end position="207"/>
    </location>
</feature>
<feature type="compositionally biased region" description="Polar residues" evidence="13">
    <location>
        <begin position="1052"/>
        <end position="1069"/>
    </location>
</feature>
<feature type="region of interest" description="Disordered" evidence="13">
    <location>
        <begin position="358"/>
        <end position="381"/>
    </location>
</feature>
<feature type="compositionally biased region" description="Basic and acidic residues" evidence="13">
    <location>
        <begin position="90"/>
        <end position="106"/>
    </location>
</feature>
<keyword evidence="5" id="KW-0862">Zinc</keyword>
<dbReference type="GO" id="GO:0003723">
    <property type="term" value="F:RNA binding"/>
    <property type="evidence" value="ECO:0007669"/>
    <property type="project" value="UniProtKB-UniRule"/>
</dbReference>
<dbReference type="GO" id="GO:0000956">
    <property type="term" value="P:nuclear-transcribed mRNA catabolic process"/>
    <property type="evidence" value="ECO:0007669"/>
    <property type="project" value="UniProtKB-ARBA"/>
</dbReference>
<feature type="region of interest" description="Disordered" evidence="13">
    <location>
        <begin position="736"/>
        <end position="771"/>
    </location>
</feature>
<dbReference type="InterPro" id="IPR013083">
    <property type="entry name" value="Znf_RING/FYVE/PHD"/>
</dbReference>
<dbReference type="FunFam" id="3.30.70.330:FF:000257">
    <property type="entry name" value="CCR4-NOT core complex subunit Not4"/>
    <property type="match status" value="1"/>
</dbReference>
<feature type="compositionally biased region" description="Polar residues" evidence="13">
    <location>
        <begin position="239"/>
        <end position="250"/>
    </location>
</feature>
<feature type="compositionally biased region" description="Gly residues" evidence="13">
    <location>
        <begin position="619"/>
        <end position="629"/>
    </location>
</feature>
<feature type="compositionally biased region" description="Basic residues" evidence="13">
    <location>
        <begin position="702"/>
        <end position="713"/>
    </location>
</feature>
<feature type="region of interest" description="Disordered" evidence="13">
    <location>
        <begin position="978"/>
        <end position="1086"/>
    </location>
</feature>
<dbReference type="GO" id="GO:0030015">
    <property type="term" value="C:CCR4-NOT core complex"/>
    <property type="evidence" value="ECO:0007669"/>
    <property type="project" value="UniProtKB-ARBA"/>
</dbReference>
<keyword evidence="2" id="KW-0678">Repressor</keyword>
<feature type="compositionally biased region" description="Low complexity" evidence="13">
    <location>
        <begin position="1277"/>
        <end position="1291"/>
    </location>
</feature>
<evidence type="ECO:0000256" key="7">
    <source>
        <dbReference type="ARBA" id="ARBA00023015"/>
    </source>
</evidence>
<feature type="domain" description="RING-type" evidence="14">
    <location>
        <begin position="15"/>
        <end position="58"/>
    </location>
</feature>
<feature type="compositionally biased region" description="Basic and acidic residues" evidence="13">
    <location>
        <begin position="1011"/>
        <end position="1022"/>
    </location>
</feature>
<keyword evidence="9" id="KW-0804">Transcription</keyword>
<gene>
    <name evidence="16" type="ORF">C2857_002579</name>
</gene>
<evidence type="ECO:0000256" key="4">
    <source>
        <dbReference type="ARBA" id="ARBA00022771"/>
    </source>
</evidence>
<evidence type="ECO:0000313" key="16">
    <source>
        <dbReference type="EMBL" id="QPH11017.1"/>
    </source>
</evidence>
<feature type="compositionally biased region" description="Pro residues" evidence="13">
    <location>
        <begin position="272"/>
        <end position="281"/>
    </location>
</feature>
<protein>
    <recommendedName>
        <fullName evidence="18">General negative regulator of transcription subunit 4</fullName>
    </recommendedName>
</protein>
<dbReference type="PANTHER" id="PTHR12603">
    <property type="entry name" value="CCR4-NOT TRANSCRIPTION COMPLEX RELATED"/>
    <property type="match status" value="1"/>
</dbReference>
<evidence type="ECO:0000256" key="9">
    <source>
        <dbReference type="ARBA" id="ARBA00023163"/>
    </source>
</evidence>
<dbReference type="SUPFAM" id="SSF57850">
    <property type="entry name" value="RING/U-box"/>
    <property type="match status" value="1"/>
</dbReference>
<dbReference type="GO" id="GO:0005634">
    <property type="term" value="C:nucleus"/>
    <property type="evidence" value="ECO:0007669"/>
    <property type="project" value="UniProtKB-SubCell"/>
</dbReference>
<evidence type="ECO:0000259" key="15">
    <source>
        <dbReference type="PROSITE" id="PS50102"/>
    </source>
</evidence>
<feature type="region of interest" description="Disordered" evidence="13">
    <location>
        <begin position="87"/>
        <end position="106"/>
    </location>
</feature>
<keyword evidence="4 11" id="KW-0863">Zinc-finger</keyword>
<accession>A0A7U3Q1B1</accession>
<evidence type="ECO:0000256" key="6">
    <source>
        <dbReference type="ARBA" id="ARBA00022884"/>
    </source>
</evidence>
<feature type="compositionally biased region" description="Polar residues" evidence="13">
    <location>
        <begin position="476"/>
        <end position="489"/>
    </location>
</feature>
<feature type="compositionally biased region" description="Basic and acidic residues" evidence="13">
    <location>
        <begin position="1241"/>
        <end position="1276"/>
    </location>
</feature>
<feature type="region of interest" description="Disordered" evidence="13">
    <location>
        <begin position="584"/>
        <end position="637"/>
    </location>
</feature>